<gene>
    <name evidence="1" type="ORF">LXM26_06810</name>
</gene>
<dbReference type="Proteomes" id="UP001139000">
    <property type="component" value="Unassembled WGS sequence"/>
</dbReference>
<keyword evidence="2" id="KW-1185">Reference proteome</keyword>
<dbReference type="AlphaFoldDB" id="A0A9X1TKF0"/>
<reference evidence="1" key="1">
    <citation type="submission" date="2021-12" db="EMBL/GenBank/DDBJ databases">
        <title>Novel species in genus Dyadobacter.</title>
        <authorList>
            <person name="Ma C."/>
        </authorList>
    </citation>
    <scope>NUCLEOTIDE SEQUENCE</scope>
    <source>
        <strain evidence="1">LJ419</strain>
    </source>
</reference>
<sequence length="49" mass="5498">MHKIEKKNKPLSGKQHVTYATAKEAATAKNGELLEALKKSNIKDYFPNL</sequence>
<dbReference type="EMBL" id="JAJTTC010000001">
    <property type="protein sequence ID" value="MCF0061198.1"/>
    <property type="molecule type" value="Genomic_DNA"/>
</dbReference>
<organism evidence="1 2">
    <name type="scientific">Dyadobacter chenwenxiniae</name>
    <dbReference type="NCBI Taxonomy" id="2906456"/>
    <lineage>
        <taxon>Bacteria</taxon>
        <taxon>Pseudomonadati</taxon>
        <taxon>Bacteroidota</taxon>
        <taxon>Cytophagia</taxon>
        <taxon>Cytophagales</taxon>
        <taxon>Spirosomataceae</taxon>
        <taxon>Dyadobacter</taxon>
    </lineage>
</organism>
<evidence type="ECO:0000313" key="1">
    <source>
        <dbReference type="EMBL" id="MCF0061198.1"/>
    </source>
</evidence>
<proteinExistence type="predicted"/>
<protein>
    <submittedName>
        <fullName evidence="1">Uncharacterized protein</fullName>
    </submittedName>
</protein>
<dbReference type="RefSeq" id="WP_234654365.1">
    <property type="nucleotide sequence ID" value="NZ_CP094997.1"/>
</dbReference>
<accession>A0A9X1TKF0</accession>
<name>A0A9X1TKF0_9BACT</name>
<comment type="caution">
    <text evidence="1">The sequence shown here is derived from an EMBL/GenBank/DDBJ whole genome shotgun (WGS) entry which is preliminary data.</text>
</comment>
<evidence type="ECO:0000313" key="2">
    <source>
        <dbReference type="Proteomes" id="UP001139000"/>
    </source>
</evidence>